<dbReference type="PANTHER" id="PTHR31638">
    <property type="entry name" value="DAZ-ASSOCIATED PROTEIN 2"/>
    <property type="match status" value="1"/>
</dbReference>
<evidence type="ECO:0000256" key="3">
    <source>
        <dbReference type="ARBA" id="ARBA00014066"/>
    </source>
</evidence>
<evidence type="ECO:0000256" key="7">
    <source>
        <dbReference type="ARBA" id="ARBA00023242"/>
    </source>
</evidence>
<organism evidence="11 12">
    <name type="scientific">Candidula unifasciata</name>
    <dbReference type="NCBI Taxonomy" id="100452"/>
    <lineage>
        <taxon>Eukaryota</taxon>
        <taxon>Metazoa</taxon>
        <taxon>Spiralia</taxon>
        <taxon>Lophotrochozoa</taxon>
        <taxon>Mollusca</taxon>
        <taxon>Gastropoda</taxon>
        <taxon>Heterobranchia</taxon>
        <taxon>Euthyneura</taxon>
        <taxon>Panpulmonata</taxon>
        <taxon>Eupulmonata</taxon>
        <taxon>Stylommatophora</taxon>
        <taxon>Helicina</taxon>
        <taxon>Helicoidea</taxon>
        <taxon>Geomitridae</taxon>
        <taxon>Candidula</taxon>
    </lineage>
</organism>
<gene>
    <name evidence="11" type="ORF">CUNI_LOCUS10921</name>
</gene>
<name>A0A8S3Z7K8_9EUPU</name>
<evidence type="ECO:0000256" key="1">
    <source>
        <dbReference type="ARBA" id="ARBA00004210"/>
    </source>
</evidence>
<dbReference type="OrthoDB" id="6154690at2759"/>
<keyword evidence="4" id="KW-0963">Cytoplasm</keyword>
<dbReference type="InterPro" id="IPR022730">
    <property type="entry name" value="DAZ_assoc-2"/>
</dbReference>
<dbReference type="EMBL" id="CAJHNH020002035">
    <property type="protein sequence ID" value="CAG5125363.1"/>
    <property type="molecule type" value="Genomic_DNA"/>
</dbReference>
<evidence type="ECO:0000256" key="4">
    <source>
        <dbReference type="ARBA" id="ARBA00022490"/>
    </source>
</evidence>
<evidence type="ECO:0000256" key="10">
    <source>
        <dbReference type="ARBA" id="ARBA00045449"/>
    </source>
</evidence>
<keyword evidence="6" id="KW-0832">Ubl conjugation</keyword>
<dbReference type="AlphaFoldDB" id="A0A8S3Z7K8"/>
<dbReference type="Proteomes" id="UP000678393">
    <property type="component" value="Unassembled WGS sequence"/>
</dbReference>
<evidence type="ECO:0000256" key="8">
    <source>
        <dbReference type="ARBA" id="ARBA00032174"/>
    </source>
</evidence>
<comment type="subcellular location">
    <subcellularLocation>
        <location evidence="1">Cytoplasm</location>
        <location evidence="1">Stress granule</location>
    </subcellularLocation>
    <subcellularLocation>
        <location evidence="2">Nucleus speckle</location>
    </subcellularLocation>
</comment>
<proteinExistence type="predicted"/>
<evidence type="ECO:0000256" key="9">
    <source>
        <dbReference type="ARBA" id="ARBA00034352"/>
    </source>
</evidence>
<keyword evidence="5" id="KW-0597">Phosphoprotein</keyword>
<evidence type="ECO:0000256" key="2">
    <source>
        <dbReference type="ARBA" id="ARBA00004324"/>
    </source>
</evidence>
<sequence length="172" mass="17649">MSYPKDPYYEKAPTGGSYPQMAAAPTGQYFPPSYPSAPPPYSAVAPAGPGAAVPTYQPAPYAYGTAGVPGQPYSSSHMVNSAPPPYVNYGQPAFNPGYPVQQGFAYSVPPVAAAQFDAGARFDGIASQNIPPPPPGYAPNAAQMAAAHGGTVIATQKKSNWFSGNGGGVSFW</sequence>
<comment type="caution">
    <text evidence="11">The sequence shown here is derived from an EMBL/GenBank/DDBJ whole genome shotgun (WGS) entry which is preliminary data.</text>
</comment>
<reference evidence="11" key="1">
    <citation type="submission" date="2021-04" db="EMBL/GenBank/DDBJ databases">
        <authorList>
            <consortium name="Molecular Ecology Group"/>
        </authorList>
    </citation>
    <scope>NUCLEOTIDE SEQUENCE</scope>
</reference>
<keyword evidence="7" id="KW-0539">Nucleus</keyword>
<dbReference type="GO" id="GO:0010494">
    <property type="term" value="C:cytoplasmic stress granule"/>
    <property type="evidence" value="ECO:0007669"/>
    <property type="project" value="UniProtKB-SubCell"/>
</dbReference>
<evidence type="ECO:0000256" key="6">
    <source>
        <dbReference type="ARBA" id="ARBA00022843"/>
    </source>
</evidence>
<comment type="function">
    <text evidence="10">In unstressed cells, promotes SIAH1-mediated polyubiquitination and degradation of the serine/threonine-protein kinase HIPK2, probably by acting as a loading factor that potentiates complex formation between HIPK2 and ubiquitin ligase SIAH1. In response to DNA damage, localizes to the nucleus following phosphorylation by HIPK2 and modulates the expression of a subset of TP53/p53 target genes by binding to TP53 at target gene promoters. This limits the expression of a number of cell death-mediating TP53 target genes, reducing DNA damage-induced cell death. Enhances the binding of transcription factor TCF7L2/TCF4, a Wnt signaling pathway effector, to the promoters of target genes. Plays a role in stress granule formation.</text>
</comment>
<evidence type="ECO:0000313" key="11">
    <source>
        <dbReference type="EMBL" id="CAG5125363.1"/>
    </source>
</evidence>
<evidence type="ECO:0000256" key="5">
    <source>
        <dbReference type="ARBA" id="ARBA00022553"/>
    </source>
</evidence>
<dbReference type="Pfam" id="PF11029">
    <property type="entry name" value="DAZAP2"/>
    <property type="match status" value="1"/>
</dbReference>
<accession>A0A8S3Z7K8</accession>
<dbReference type="PANTHER" id="PTHR31638:SF3">
    <property type="entry name" value="DAZ-ASSOCIATED PROTEIN 2"/>
    <property type="match status" value="1"/>
</dbReference>
<protein>
    <recommendedName>
        <fullName evidence="3">DAZ-associated protein 2</fullName>
    </recommendedName>
    <alternativeName>
        <fullName evidence="8">Deleted in azoospermia-associated protein 2</fullName>
    </alternativeName>
    <alternativeName>
        <fullName evidence="9">Proline-rich transcript in brain protein</fullName>
    </alternativeName>
</protein>
<evidence type="ECO:0000313" key="12">
    <source>
        <dbReference type="Proteomes" id="UP000678393"/>
    </source>
</evidence>
<dbReference type="GO" id="GO:0016607">
    <property type="term" value="C:nuclear speck"/>
    <property type="evidence" value="ECO:0007669"/>
    <property type="project" value="UniProtKB-SubCell"/>
</dbReference>
<keyword evidence="12" id="KW-1185">Reference proteome</keyword>